<dbReference type="Proteomes" id="UP000236655">
    <property type="component" value="Chromosome"/>
</dbReference>
<gene>
    <name evidence="1" type="primary">ubiK</name>
    <name evidence="2" type="ORF">CUN60_05055</name>
</gene>
<comment type="function">
    <text evidence="1">Required for efficient ubiquinone (coenzyme Q) biosynthesis. UbiK is probably an accessory factor of Ubi enzymes and facilitates ubiquinone biosynthesis by acting as an assembly factor, a targeting factor, or both.</text>
</comment>
<keyword evidence="3" id="KW-1185">Reference proteome</keyword>
<keyword evidence="1" id="KW-0831">Ubiquinone biosynthesis</keyword>
<dbReference type="PANTHER" id="PTHR38040:SF1">
    <property type="entry name" value="UBIQUINONE BIOSYNTHESIS ACCESSORY FACTOR UBIK"/>
    <property type="match status" value="1"/>
</dbReference>
<dbReference type="KEGG" id="nba:CUN60_05055"/>
<comment type="similarity">
    <text evidence="1">Belongs to the UbiK family.</text>
</comment>
<dbReference type="EMBL" id="CP024847">
    <property type="protein sequence ID" value="AUR51686.1"/>
    <property type="molecule type" value="Genomic_DNA"/>
</dbReference>
<evidence type="ECO:0000313" key="3">
    <source>
        <dbReference type="Proteomes" id="UP000236655"/>
    </source>
</evidence>
<dbReference type="RefSeq" id="WP_102950985.1">
    <property type="nucleotide sequence ID" value="NZ_CP024847.1"/>
</dbReference>
<dbReference type="InterPro" id="IPR007475">
    <property type="entry name" value="UbiK"/>
</dbReference>
<dbReference type="GO" id="GO:0016853">
    <property type="term" value="F:isomerase activity"/>
    <property type="evidence" value="ECO:0007669"/>
    <property type="project" value="UniProtKB-KW"/>
</dbReference>
<proteinExistence type="inferred from homology"/>
<comment type="subcellular location">
    <subcellularLocation>
        <location evidence="1">Cytoplasm</location>
    </subcellularLocation>
</comment>
<keyword evidence="2" id="KW-0413">Isomerase</keyword>
<comment type="pathway">
    <text evidence="1">Cofactor biosynthesis; ubiquinone biosynthesis.</text>
</comment>
<dbReference type="PANTHER" id="PTHR38040">
    <property type="entry name" value="UBIQUINONE BIOSYNTHESIS ACCESSORY FACTOR UBIK"/>
    <property type="match status" value="1"/>
</dbReference>
<organism evidence="2 3">
    <name type="scientific">Aquella oligotrophica</name>
    <dbReference type="NCBI Taxonomy" id="2067065"/>
    <lineage>
        <taxon>Bacteria</taxon>
        <taxon>Pseudomonadati</taxon>
        <taxon>Pseudomonadota</taxon>
        <taxon>Betaproteobacteria</taxon>
        <taxon>Neisseriales</taxon>
        <taxon>Neisseriaceae</taxon>
        <taxon>Aquella</taxon>
    </lineage>
</organism>
<accession>A0A2I7N5E1</accession>
<name>A0A2I7N5E1_9NEIS</name>
<reference evidence="3" key="1">
    <citation type="submission" date="2017-11" db="EMBL/GenBank/DDBJ databases">
        <authorList>
            <person name="Chan K.G."/>
            <person name="Lee L.S."/>
        </authorList>
    </citation>
    <scope>NUCLEOTIDE SEQUENCE [LARGE SCALE GENOMIC DNA]</scope>
    <source>
        <strain evidence="3">DSM 100970</strain>
    </source>
</reference>
<sequence length="77" mass="9013">MLKEQILEKITKQISETIKASPFHDLESNLKAILQASFEKLDLVSREEFDIQQKVLLQTRMKLDELEQAIKTLELNK</sequence>
<protein>
    <recommendedName>
        <fullName evidence="1">Ubiquinone biosynthesis accessory factor UbiK</fullName>
    </recommendedName>
</protein>
<dbReference type="GO" id="GO:0006744">
    <property type="term" value="P:ubiquinone biosynthetic process"/>
    <property type="evidence" value="ECO:0007669"/>
    <property type="project" value="UniProtKB-UniRule"/>
</dbReference>
<dbReference type="UniPathway" id="UPA00232"/>
<dbReference type="Pfam" id="PF04380">
    <property type="entry name" value="BMFP"/>
    <property type="match status" value="1"/>
</dbReference>
<dbReference type="OrthoDB" id="5297354at2"/>
<dbReference type="AlphaFoldDB" id="A0A2I7N5E1"/>
<dbReference type="HAMAP" id="MF_02216">
    <property type="entry name" value="UbiK"/>
    <property type="match status" value="1"/>
</dbReference>
<evidence type="ECO:0000256" key="1">
    <source>
        <dbReference type="HAMAP-Rule" id="MF_02216"/>
    </source>
</evidence>
<evidence type="ECO:0000313" key="2">
    <source>
        <dbReference type="EMBL" id="AUR51686.1"/>
    </source>
</evidence>
<keyword evidence="1" id="KW-0963">Cytoplasm</keyword>
<dbReference type="GO" id="GO:0005737">
    <property type="term" value="C:cytoplasm"/>
    <property type="evidence" value="ECO:0007669"/>
    <property type="project" value="UniProtKB-SubCell"/>
</dbReference>